<dbReference type="SUPFAM" id="SSF88713">
    <property type="entry name" value="Glycoside hydrolase/deacetylase"/>
    <property type="match status" value="1"/>
</dbReference>
<name>A0ABU1IND7_9BACL</name>
<feature type="chain" id="PRO_5045606692" evidence="2">
    <location>
        <begin position="24"/>
        <end position="288"/>
    </location>
</feature>
<evidence type="ECO:0000313" key="4">
    <source>
        <dbReference type="EMBL" id="MDR6226057.1"/>
    </source>
</evidence>
<organism evidence="4 5">
    <name type="scientific">Desmospora profundinema</name>
    <dbReference type="NCBI Taxonomy" id="1571184"/>
    <lineage>
        <taxon>Bacteria</taxon>
        <taxon>Bacillati</taxon>
        <taxon>Bacillota</taxon>
        <taxon>Bacilli</taxon>
        <taxon>Bacillales</taxon>
        <taxon>Thermoactinomycetaceae</taxon>
        <taxon>Desmospora</taxon>
    </lineage>
</organism>
<dbReference type="Pfam" id="PF01522">
    <property type="entry name" value="Polysacc_deac_1"/>
    <property type="match status" value="1"/>
</dbReference>
<dbReference type="PROSITE" id="PS51677">
    <property type="entry name" value="NODB"/>
    <property type="match status" value="1"/>
</dbReference>
<evidence type="ECO:0000256" key="1">
    <source>
        <dbReference type="SAM" id="MobiDB-lite"/>
    </source>
</evidence>
<feature type="domain" description="NodB homology" evidence="3">
    <location>
        <begin position="97"/>
        <end position="280"/>
    </location>
</feature>
<feature type="signal peptide" evidence="2">
    <location>
        <begin position="1"/>
        <end position="23"/>
    </location>
</feature>
<feature type="compositionally biased region" description="Low complexity" evidence="1">
    <location>
        <begin position="30"/>
        <end position="42"/>
    </location>
</feature>
<dbReference type="EMBL" id="JAVDQG010000004">
    <property type="protein sequence ID" value="MDR6226057.1"/>
    <property type="molecule type" value="Genomic_DNA"/>
</dbReference>
<dbReference type="InterPro" id="IPR002509">
    <property type="entry name" value="NODB_dom"/>
</dbReference>
<dbReference type="CDD" id="cd10917">
    <property type="entry name" value="CE4_NodB_like_6s_7s"/>
    <property type="match status" value="1"/>
</dbReference>
<evidence type="ECO:0000256" key="2">
    <source>
        <dbReference type="SAM" id="SignalP"/>
    </source>
</evidence>
<dbReference type="PROSITE" id="PS51257">
    <property type="entry name" value="PROKAR_LIPOPROTEIN"/>
    <property type="match status" value="1"/>
</dbReference>
<proteinExistence type="predicted"/>
<evidence type="ECO:0000259" key="3">
    <source>
        <dbReference type="PROSITE" id="PS51677"/>
    </source>
</evidence>
<dbReference type="PANTHER" id="PTHR10587">
    <property type="entry name" value="GLYCOSYL TRANSFERASE-RELATED"/>
    <property type="match status" value="1"/>
</dbReference>
<feature type="region of interest" description="Disordered" evidence="1">
    <location>
        <begin position="23"/>
        <end position="51"/>
    </location>
</feature>
<reference evidence="4 5" key="1">
    <citation type="submission" date="2023-07" db="EMBL/GenBank/DDBJ databases">
        <title>Genomic Encyclopedia of Type Strains, Phase IV (KMG-IV): sequencing the most valuable type-strain genomes for metagenomic binning, comparative biology and taxonomic classification.</title>
        <authorList>
            <person name="Goeker M."/>
        </authorList>
    </citation>
    <scope>NUCLEOTIDE SEQUENCE [LARGE SCALE GENOMIC DNA]</scope>
    <source>
        <strain evidence="4 5">DSM 45903</strain>
    </source>
</reference>
<keyword evidence="2" id="KW-0732">Signal</keyword>
<evidence type="ECO:0000313" key="5">
    <source>
        <dbReference type="Proteomes" id="UP001185012"/>
    </source>
</evidence>
<sequence length="288" mass="32498">MRWFAFILSVTLTGLASLSGCMPVPPTPSPESQVAPSPQPQQAKRTPTTPGEREIAQLPTLQGGAEYWVRKPRPVSNDILQKRYPNIFALAGPSHKNQVALTFDDGPDSKFTPQVLDVLKKHNVPATFFVVGARARALPEVTRRMENENHVIGNHTYWHPNLPKESMERMDWEVRETERAIRTITGKRTTLFRAPYGELAPERVERLGDMGYSVIGWSVDSLDWRQLPTEEIINNVLSNTHPGSIILFHSGGHWTQDLSTMVEALDRIIPRLKADGIRFVTVPELLRR</sequence>
<gene>
    <name evidence="4" type="ORF">JOE21_002063</name>
</gene>
<dbReference type="InterPro" id="IPR011330">
    <property type="entry name" value="Glyco_hydro/deAcase_b/a-brl"/>
</dbReference>
<dbReference type="Gene3D" id="3.20.20.370">
    <property type="entry name" value="Glycoside hydrolase/deacetylase"/>
    <property type="match status" value="1"/>
</dbReference>
<dbReference type="Proteomes" id="UP001185012">
    <property type="component" value="Unassembled WGS sequence"/>
</dbReference>
<dbReference type="RefSeq" id="WP_309865451.1">
    <property type="nucleotide sequence ID" value="NZ_JAVDQG010000004.1"/>
</dbReference>
<comment type="caution">
    <text evidence="4">The sequence shown here is derived from an EMBL/GenBank/DDBJ whole genome shotgun (WGS) entry which is preliminary data.</text>
</comment>
<keyword evidence="5" id="KW-1185">Reference proteome</keyword>
<accession>A0ABU1IND7</accession>
<dbReference type="PANTHER" id="PTHR10587:SF125">
    <property type="entry name" value="POLYSACCHARIDE DEACETYLASE YHEN-RELATED"/>
    <property type="match status" value="1"/>
</dbReference>
<dbReference type="InterPro" id="IPR050248">
    <property type="entry name" value="Polysacc_deacetylase_ArnD"/>
</dbReference>
<protein>
    <submittedName>
        <fullName evidence="4">Peptidoglycan/xylan/chitin deacetylase (PgdA/CDA1 family)</fullName>
    </submittedName>
</protein>